<protein>
    <submittedName>
        <fullName evidence="3">Trypsin</fullName>
    </submittedName>
</protein>
<dbReference type="GO" id="GO:0006508">
    <property type="term" value="P:proteolysis"/>
    <property type="evidence" value="ECO:0007669"/>
    <property type="project" value="InterPro"/>
</dbReference>
<reference evidence="4" key="1">
    <citation type="submission" date="2016-09" db="EMBL/GenBank/DDBJ databases">
        <authorList>
            <person name="Varghese N."/>
            <person name="Submissions S."/>
        </authorList>
    </citation>
    <scope>NUCLEOTIDE SEQUENCE [LARGE SCALE GENOMIC DNA]</scope>
    <source>
        <strain evidence="4">TNe-862</strain>
    </source>
</reference>
<gene>
    <name evidence="3" type="ORF">SAMN05421548_10748</name>
</gene>
<keyword evidence="1" id="KW-0732">Signal</keyword>
<accession>A0A1G6LUY2</accession>
<dbReference type="Pfam" id="PF00089">
    <property type="entry name" value="Trypsin"/>
    <property type="match status" value="1"/>
</dbReference>
<proteinExistence type="predicted"/>
<feature type="signal peptide" evidence="1">
    <location>
        <begin position="1"/>
        <end position="21"/>
    </location>
</feature>
<dbReference type="OrthoDB" id="9135906at2"/>
<dbReference type="RefSeq" id="WP_091996570.1">
    <property type="nucleotide sequence ID" value="NZ_FMYQ01000007.1"/>
</dbReference>
<dbReference type="InterPro" id="IPR009003">
    <property type="entry name" value="Peptidase_S1_PA"/>
</dbReference>
<dbReference type="GO" id="GO:0004252">
    <property type="term" value="F:serine-type endopeptidase activity"/>
    <property type="evidence" value="ECO:0007669"/>
    <property type="project" value="InterPro"/>
</dbReference>
<dbReference type="InterPro" id="IPR001254">
    <property type="entry name" value="Trypsin_dom"/>
</dbReference>
<dbReference type="SUPFAM" id="SSF50494">
    <property type="entry name" value="Trypsin-like serine proteases"/>
    <property type="match status" value="1"/>
</dbReference>
<dbReference type="Gene3D" id="2.40.10.10">
    <property type="entry name" value="Trypsin-like serine proteases"/>
    <property type="match status" value="1"/>
</dbReference>
<name>A0A1G6LUY2_9BURK</name>
<evidence type="ECO:0000313" key="3">
    <source>
        <dbReference type="EMBL" id="SDC47019.1"/>
    </source>
</evidence>
<evidence type="ECO:0000256" key="1">
    <source>
        <dbReference type="SAM" id="SignalP"/>
    </source>
</evidence>
<dbReference type="EMBL" id="FMYQ01000007">
    <property type="protein sequence ID" value="SDC47019.1"/>
    <property type="molecule type" value="Genomic_DNA"/>
</dbReference>
<dbReference type="InterPro" id="IPR043504">
    <property type="entry name" value="Peptidase_S1_PA_chymotrypsin"/>
</dbReference>
<feature type="domain" description="Peptidase S1" evidence="2">
    <location>
        <begin position="364"/>
        <end position="551"/>
    </location>
</feature>
<organism evidence="3 4">
    <name type="scientific">Paraburkholderia lycopersici</name>
    <dbReference type="NCBI Taxonomy" id="416944"/>
    <lineage>
        <taxon>Bacteria</taxon>
        <taxon>Pseudomonadati</taxon>
        <taxon>Pseudomonadota</taxon>
        <taxon>Betaproteobacteria</taxon>
        <taxon>Burkholderiales</taxon>
        <taxon>Burkholderiaceae</taxon>
        <taxon>Paraburkholderia</taxon>
    </lineage>
</organism>
<evidence type="ECO:0000259" key="2">
    <source>
        <dbReference type="Pfam" id="PF00089"/>
    </source>
</evidence>
<dbReference type="AlphaFoldDB" id="A0A1G6LUY2"/>
<sequence>MNNVLLVVSVALLFGATQARAEDIPCGPSLGTAEETVFVPDANAKLAATEPGAYEAGVALAAKGKHAGFHAAAVASAAADAFTTTYRAGTPVARPDTPSPAADSKPGVKWFKPKSSFIEGLQTFEDPSTQLATNQINDVSRQIANGTFDLRHVYAAVQKQAYEQSLVGGASVSAYSRFEEGGGQFGPSDAPIRHGGGVNSGAGVGVFAGEGGGHGGGFPGRPTGGPNSVTTAPADQGGVVASNIGVPSLAPGQKAYLQGVLAAAPDAQDCTQDVFFDTNDALGELGQAYGGENQNVVEQNTEWRKYLANPRAYGDSKKAALFDKATTATKSLLTKCYKPASSSPAYEQLEIPKRLGFIVLDDRRVCEALLLSSDHILTARHCWYSTTDDKPRAEYLKGTAYFEQSGNTAKRHQICAAETKLKGTSQSLQSMSEEQVVMRIAPVSEDVTALEVMGADEIKPFPTSSSPPPNTPLTSAVVFTWIDNAQALNPAFANDLAVGTVPCFVIAYDASQRCFTNMCMTYEGTSGGPVFAKNPSGKWKLLGVHLGAAKPDDAVYPVCTSNGTKRVNAGLMPNMSLLAKFTTKGNK</sequence>
<dbReference type="Proteomes" id="UP000198908">
    <property type="component" value="Unassembled WGS sequence"/>
</dbReference>
<evidence type="ECO:0000313" key="4">
    <source>
        <dbReference type="Proteomes" id="UP000198908"/>
    </source>
</evidence>
<keyword evidence="4" id="KW-1185">Reference proteome</keyword>
<feature type="chain" id="PRO_5011740960" evidence="1">
    <location>
        <begin position="22"/>
        <end position="587"/>
    </location>
</feature>